<reference evidence="5 6" key="1">
    <citation type="submission" date="2015-06" db="EMBL/GenBank/DDBJ databases">
        <title>Marinobacter subterrani, a genetically tractable neutrophilic iron-oxidizing strain isolated from the Soudan Iron Mine.</title>
        <authorList>
            <person name="Bonis B.M."/>
            <person name="Gralnick J.A."/>
        </authorList>
    </citation>
    <scope>NUCLEOTIDE SEQUENCE [LARGE SCALE GENOMIC DNA]</scope>
    <source>
        <strain evidence="5 6">JG233</strain>
    </source>
</reference>
<dbReference type="InterPro" id="IPR027417">
    <property type="entry name" value="P-loop_NTPase"/>
</dbReference>
<dbReference type="InterPro" id="IPR003593">
    <property type="entry name" value="AAA+_ATPase"/>
</dbReference>
<evidence type="ECO:0000256" key="2">
    <source>
        <dbReference type="ARBA" id="ARBA00022741"/>
    </source>
</evidence>
<dbReference type="SUPFAM" id="SSF52540">
    <property type="entry name" value="P-loop containing nucleoside triphosphate hydrolases"/>
    <property type="match status" value="1"/>
</dbReference>
<dbReference type="PANTHER" id="PTHR42711">
    <property type="entry name" value="ABC TRANSPORTER ATP-BINDING PROTEIN"/>
    <property type="match status" value="1"/>
</dbReference>
<evidence type="ECO:0000256" key="3">
    <source>
        <dbReference type="ARBA" id="ARBA00022840"/>
    </source>
</evidence>
<feature type="domain" description="ABC transporter" evidence="4">
    <location>
        <begin position="5"/>
        <end position="236"/>
    </location>
</feature>
<dbReference type="Proteomes" id="UP000036102">
    <property type="component" value="Unassembled WGS sequence"/>
</dbReference>
<proteinExistence type="predicted"/>
<dbReference type="InterPro" id="IPR017871">
    <property type="entry name" value="ABC_transporter-like_CS"/>
</dbReference>
<gene>
    <name evidence="5" type="ORF">Msub_10352</name>
</gene>
<dbReference type="InterPro" id="IPR050763">
    <property type="entry name" value="ABC_transporter_ATP-binding"/>
</dbReference>
<keyword evidence="6" id="KW-1185">Reference proteome</keyword>
<dbReference type="CDD" id="cd03263">
    <property type="entry name" value="ABC_subfamily_A"/>
    <property type="match status" value="1"/>
</dbReference>
<keyword evidence="3" id="KW-0067">ATP-binding</keyword>
<dbReference type="GO" id="GO:0005524">
    <property type="term" value="F:ATP binding"/>
    <property type="evidence" value="ECO:0007669"/>
    <property type="project" value="UniProtKB-KW"/>
</dbReference>
<keyword evidence="2" id="KW-0547">Nucleotide-binding</keyword>
<evidence type="ECO:0000256" key="1">
    <source>
        <dbReference type="ARBA" id="ARBA00022448"/>
    </source>
</evidence>
<dbReference type="GO" id="GO:0016887">
    <property type="term" value="F:ATP hydrolysis activity"/>
    <property type="evidence" value="ECO:0007669"/>
    <property type="project" value="InterPro"/>
</dbReference>
<dbReference type="PATRIC" id="fig|1658765.3.peg.354"/>
<comment type="caution">
    <text evidence="5">The sequence shown here is derived from an EMBL/GenBank/DDBJ whole genome shotgun (WGS) entry which is preliminary data.</text>
</comment>
<dbReference type="PROSITE" id="PS00211">
    <property type="entry name" value="ABC_TRANSPORTER_1"/>
    <property type="match status" value="1"/>
</dbReference>
<dbReference type="PROSITE" id="PS50893">
    <property type="entry name" value="ABC_TRANSPORTER_2"/>
    <property type="match status" value="1"/>
</dbReference>
<dbReference type="STRING" id="1658765.Msub_10352"/>
<name>A0A0J7J6M8_9GAMM</name>
<dbReference type="Pfam" id="PF00005">
    <property type="entry name" value="ABC_tran"/>
    <property type="match status" value="1"/>
</dbReference>
<dbReference type="EMBL" id="LFBU01000001">
    <property type="protein sequence ID" value="KMQ74178.1"/>
    <property type="molecule type" value="Genomic_DNA"/>
</dbReference>
<dbReference type="InterPro" id="IPR003439">
    <property type="entry name" value="ABC_transporter-like_ATP-bd"/>
</dbReference>
<dbReference type="Gene3D" id="3.40.50.300">
    <property type="entry name" value="P-loop containing nucleotide triphosphate hydrolases"/>
    <property type="match status" value="1"/>
</dbReference>
<dbReference type="OrthoDB" id="9775490at2"/>
<dbReference type="RefSeq" id="WP_048494424.1">
    <property type="nucleotide sequence ID" value="NZ_JADQCF010000018.1"/>
</dbReference>
<dbReference type="PANTHER" id="PTHR42711:SF15">
    <property type="entry name" value="ABC-TYPE MULTIDRUG TRANSPORT SYSTEM, ATPASE COMPONENT"/>
    <property type="match status" value="1"/>
</dbReference>
<keyword evidence="1" id="KW-0813">Transport</keyword>
<dbReference type="AlphaFoldDB" id="A0A0J7J6M8"/>
<evidence type="ECO:0000313" key="6">
    <source>
        <dbReference type="Proteomes" id="UP000036102"/>
    </source>
</evidence>
<protein>
    <submittedName>
        <fullName evidence="5">ABC-type multidrug transport system, ATPase component</fullName>
    </submittedName>
</protein>
<organism evidence="5 6">
    <name type="scientific">Marinobacter subterrani</name>
    <dbReference type="NCBI Taxonomy" id="1658765"/>
    <lineage>
        <taxon>Bacteria</taxon>
        <taxon>Pseudomonadati</taxon>
        <taxon>Pseudomonadota</taxon>
        <taxon>Gammaproteobacteria</taxon>
        <taxon>Pseudomonadales</taxon>
        <taxon>Marinobacteraceae</taxon>
        <taxon>Marinobacter</taxon>
    </lineage>
</organism>
<evidence type="ECO:0000313" key="5">
    <source>
        <dbReference type="EMBL" id="KMQ74178.1"/>
    </source>
</evidence>
<dbReference type="SMART" id="SM00382">
    <property type="entry name" value="AAA"/>
    <property type="match status" value="1"/>
</dbReference>
<accession>A0A0J7J6M8</accession>
<evidence type="ECO:0000259" key="4">
    <source>
        <dbReference type="PROSITE" id="PS50893"/>
    </source>
</evidence>
<sequence>MTNALEIESLSKKYGDGFEALKGINLNVAEGDFFALLGPNGAGKSTTLGIVCSLVNKTAGKVRVFGYDIDTHLSDAKLNLGVVPQEFNFNQFEKVFDIVTTQAGYYGIPLKQASVSAEKYLKKLGLWDKRNTPARMLSGGMKRRLMIARALVHEPKLLILDEPTAGVDIELRRSMWTFLEEMNRQGTTIILTTHYLEEAEALCRNIAIIDHGKILKNTSKKALLQQLSLETFVLDTEQPLAEPPELAEFHTRLDGEGALEVEVQKGQGLNQVFVQLDQLGIKVVSMRTKANRLEELFIRMVEDNAVDAAKAVKTVEGAA</sequence>